<protein>
    <recommendedName>
        <fullName evidence="5">Lipoprotein</fullName>
    </recommendedName>
</protein>
<reference evidence="3 4" key="1">
    <citation type="journal article" date="2019" name="Int. J. Syst. Evol. Microbiol.">
        <title>Streptomyces cyaneochromogenes sp. nov., a blue pigment-producing actinomycete from manganese-contaminated soil.</title>
        <authorList>
            <person name="Tang X."/>
            <person name="Zhao J."/>
            <person name="Li K."/>
            <person name="Chen Z."/>
            <person name="Sun Y."/>
            <person name="Gao J."/>
        </authorList>
    </citation>
    <scope>NUCLEOTIDE SEQUENCE [LARGE SCALE GENOMIC DNA]</scope>
    <source>
        <strain evidence="3 4">MK-45</strain>
    </source>
</reference>
<proteinExistence type="predicted"/>
<sequence>MRTAAPLLPVLALALALAGCGQQPGPPASHASPTSSNDPRFQPLAAYDMAESDSRTVGTARWTLAKECMVRLGFGGLRNLDIDPLPAWPRRPAGTGVVQLALYASDDLRYGVQDPEQAARYGYQAARADHERRYPEKNWTLSEYLALTGQFVGEDPTSVHGHRIPRRGCLGEADRAIYGANPQDRKDPVLDLQTKSIQQGRLSPVWKEADRAWSACMRKAGYRYASPRDAEMGEDRRRQELEDRLNGASRDADEPSALEKRTATADARCKQRTGYVRTVHAIDVRIQNQLIARHRATLEARRRWNDDAARKADEILDDHS</sequence>
<accession>A0A3S9LZG4</accession>
<dbReference type="Proteomes" id="UP000280298">
    <property type="component" value="Chromosome"/>
</dbReference>
<dbReference type="OrthoDB" id="4800194at2"/>
<dbReference type="AlphaFoldDB" id="A0A3S9LZG4"/>
<keyword evidence="4" id="KW-1185">Reference proteome</keyword>
<evidence type="ECO:0000313" key="3">
    <source>
        <dbReference type="EMBL" id="AZQ32334.1"/>
    </source>
</evidence>
<dbReference type="PROSITE" id="PS51257">
    <property type="entry name" value="PROKAR_LIPOPROTEIN"/>
    <property type="match status" value="1"/>
</dbReference>
<organism evidence="3 4">
    <name type="scientific">Streptomyces cyaneochromogenes</name>
    <dbReference type="NCBI Taxonomy" id="2496836"/>
    <lineage>
        <taxon>Bacteria</taxon>
        <taxon>Bacillati</taxon>
        <taxon>Actinomycetota</taxon>
        <taxon>Actinomycetes</taxon>
        <taxon>Kitasatosporales</taxon>
        <taxon>Streptomycetaceae</taxon>
        <taxon>Streptomyces</taxon>
    </lineage>
</organism>
<dbReference type="EMBL" id="CP034539">
    <property type="protein sequence ID" value="AZQ32334.1"/>
    <property type="molecule type" value="Genomic_DNA"/>
</dbReference>
<evidence type="ECO:0000256" key="2">
    <source>
        <dbReference type="SAM" id="SignalP"/>
    </source>
</evidence>
<feature type="chain" id="PRO_5038641020" description="Lipoprotein" evidence="2">
    <location>
        <begin position="19"/>
        <end position="320"/>
    </location>
</feature>
<evidence type="ECO:0008006" key="5">
    <source>
        <dbReference type="Google" id="ProtNLM"/>
    </source>
</evidence>
<feature type="region of interest" description="Disordered" evidence="1">
    <location>
        <begin position="229"/>
        <end position="265"/>
    </location>
</feature>
<dbReference type="RefSeq" id="WP_126387921.1">
    <property type="nucleotide sequence ID" value="NZ_CP034539.1"/>
</dbReference>
<name>A0A3S9LZG4_9ACTN</name>
<evidence type="ECO:0000313" key="4">
    <source>
        <dbReference type="Proteomes" id="UP000280298"/>
    </source>
</evidence>
<dbReference type="KEGG" id="scya:EJ357_01755"/>
<keyword evidence="2" id="KW-0732">Signal</keyword>
<feature type="signal peptide" evidence="2">
    <location>
        <begin position="1"/>
        <end position="18"/>
    </location>
</feature>
<evidence type="ECO:0000256" key="1">
    <source>
        <dbReference type="SAM" id="MobiDB-lite"/>
    </source>
</evidence>
<feature type="region of interest" description="Disordered" evidence="1">
    <location>
        <begin position="22"/>
        <end position="41"/>
    </location>
</feature>
<gene>
    <name evidence="3" type="ORF">EJ357_01755</name>
</gene>